<protein>
    <submittedName>
        <fullName evidence="2">Uncharacterized protein</fullName>
    </submittedName>
</protein>
<dbReference type="Proteomes" id="UP000556869">
    <property type="component" value="Unassembled WGS sequence"/>
</dbReference>
<feature type="compositionally biased region" description="Low complexity" evidence="1">
    <location>
        <begin position="42"/>
        <end position="57"/>
    </location>
</feature>
<proteinExistence type="predicted"/>
<organism evidence="2 3">
    <name type="scientific">Thalassospira tepidiphila</name>
    <dbReference type="NCBI Taxonomy" id="393657"/>
    <lineage>
        <taxon>Bacteria</taxon>
        <taxon>Pseudomonadati</taxon>
        <taxon>Pseudomonadota</taxon>
        <taxon>Alphaproteobacteria</taxon>
        <taxon>Rhodospirillales</taxon>
        <taxon>Thalassospiraceae</taxon>
        <taxon>Thalassospira</taxon>
    </lineage>
</organism>
<dbReference type="EMBL" id="JAATJD010000003">
    <property type="protein sequence ID" value="NJB75862.1"/>
    <property type="molecule type" value="Genomic_DNA"/>
</dbReference>
<dbReference type="RefSeq" id="WP_232308339.1">
    <property type="nucleotide sequence ID" value="NZ_BAAAEQ010000003.1"/>
</dbReference>
<keyword evidence="3" id="KW-1185">Reference proteome</keyword>
<evidence type="ECO:0000256" key="1">
    <source>
        <dbReference type="SAM" id="MobiDB-lite"/>
    </source>
</evidence>
<feature type="region of interest" description="Disordered" evidence="1">
    <location>
        <begin position="30"/>
        <end position="77"/>
    </location>
</feature>
<evidence type="ECO:0000313" key="3">
    <source>
        <dbReference type="Proteomes" id="UP000556869"/>
    </source>
</evidence>
<comment type="caution">
    <text evidence="2">The sequence shown here is derived from an EMBL/GenBank/DDBJ whole genome shotgun (WGS) entry which is preliminary data.</text>
</comment>
<reference evidence="2 3" key="1">
    <citation type="submission" date="2020-03" db="EMBL/GenBank/DDBJ databases">
        <title>Genomic Encyclopedia of Type Strains, Phase IV (KMG-IV): sequencing the most valuable type-strain genomes for metagenomic binning, comparative biology and taxonomic classification.</title>
        <authorList>
            <person name="Goeker M."/>
        </authorList>
    </citation>
    <scope>NUCLEOTIDE SEQUENCE [LARGE SCALE GENOMIC DNA]</scope>
    <source>
        <strain evidence="2 3">DSM 18888</strain>
    </source>
</reference>
<evidence type="ECO:0000313" key="2">
    <source>
        <dbReference type="EMBL" id="NJB75862.1"/>
    </source>
</evidence>
<accession>A0ABX0X2V1</accession>
<gene>
    <name evidence="2" type="ORF">GGR96_002984</name>
</gene>
<sequence>MPKTVHGTNVIPAQAGTPNRKLKTYIDRHNPEAPMGSLFSTPKPARAAPPVSKPAAVKPEDDTSAEDAARTARTEALERRRYGRASLIGTSYRGLLTDRIAKAGGGKNLLGE</sequence>
<name>A0ABX0X2V1_9PROT</name>
<feature type="compositionally biased region" description="Basic and acidic residues" evidence="1">
    <location>
        <begin position="67"/>
        <end position="77"/>
    </location>
</feature>